<gene>
    <name evidence="2" type="ORF">J5N97_018719</name>
</gene>
<evidence type="ECO:0000313" key="3">
    <source>
        <dbReference type="Proteomes" id="UP001085076"/>
    </source>
</evidence>
<evidence type="ECO:0000313" key="2">
    <source>
        <dbReference type="EMBL" id="KAJ0970760.1"/>
    </source>
</evidence>
<organism evidence="2 3">
    <name type="scientific">Dioscorea zingiberensis</name>
    <dbReference type="NCBI Taxonomy" id="325984"/>
    <lineage>
        <taxon>Eukaryota</taxon>
        <taxon>Viridiplantae</taxon>
        <taxon>Streptophyta</taxon>
        <taxon>Embryophyta</taxon>
        <taxon>Tracheophyta</taxon>
        <taxon>Spermatophyta</taxon>
        <taxon>Magnoliopsida</taxon>
        <taxon>Liliopsida</taxon>
        <taxon>Dioscoreales</taxon>
        <taxon>Dioscoreaceae</taxon>
        <taxon>Dioscorea</taxon>
    </lineage>
</organism>
<dbReference type="Pfam" id="PF05703">
    <property type="entry name" value="Auxin_canalis"/>
    <property type="match status" value="1"/>
</dbReference>
<comment type="caution">
    <text evidence="2">The sequence shown here is derived from an EMBL/GenBank/DDBJ whole genome shotgun (WGS) entry which is preliminary data.</text>
</comment>
<dbReference type="GO" id="GO:0009734">
    <property type="term" value="P:auxin-activated signaling pathway"/>
    <property type="evidence" value="ECO:0007669"/>
    <property type="project" value="TreeGrafter"/>
</dbReference>
<sequence>MEFLSRTWSPSSSDFFQLLSLNNLVPRLEDEDGIDKEQEDQGTTQNKLHCIRANGLSMEHTKTWSVHRRQHQTSKMKLRQLKAWLSGELLRSISRGSPRKRKEELRLHVSQVHAALSVASLAAAISGILANCTLEPNKQNMNMINGGHEDWDHMNMNSIVASAAALVATVCAEAAESAGAHRAHVSSVISSGLQTSSSADMLTLTATAATCLRGAATLEKRAASKSRVSDDQKMLSNGSKLRIRAPAGVY</sequence>
<dbReference type="PANTHER" id="PTHR31351:SF30">
    <property type="entry name" value="VAN3-BINDING PROTEIN-LIKE"/>
    <property type="match status" value="1"/>
</dbReference>
<evidence type="ECO:0000259" key="1">
    <source>
        <dbReference type="Pfam" id="PF05703"/>
    </source>
</evidence>
<accession>A0A9D5CDG9</accession>
<dbReference type="PANTHER" id="PTHR31351">
    <property type="entry name" value="EXPRESSED PROTEIN"/>
    <property type="match status" value="1"/>
</dbReference>
<dbReference type="Proteomes" id="UP001085076">
    <property type="component" value="Miscellaneous, Linkage group lg05"/>
</dbReference>
<name>A0A9D5CDG9_9LILI</name>
<reference evidence="2" key="2">
    <citation type="journal article" date="2022" name="Hortic Res">
        <title>The genome of Dioscorea zingiberensis sheds light on the biosynthesis, origin and evolution of the medicinally important diosgenin saponins.</title>
        <authorList>
            <person name="Li Y."/>
            <person name="Tan C."/>
            <person name="Li Z."/>
            <person name="Guo J."/>
            <person name="Li S."/>
            <person name="Chen X."/>
            <person name="Wang C."/>
            <person name="Dai X."/>
            <person name="Yang H."/>
            <person name="Song W."/>
            <person name="Hou L."/>
            <person name="Xu J."/>
            <person name="Tong Z."/>
            <person name="Xu A."/>
            <person name="Yuan X."/>
            <person name="Wang W."/>
            <person name="Yang Q."/>
            <person name="Chen L."/>
            <person name="Sun Z."/>
            <person name="Wang K."/>
            <person name="Pan B."/>
            <person name="Chen J."/>
            <person name="Bao Y."/>
            <person name="Liu F."/>
            <person name="Qi X."/>
            <person name="Gang D.R."/>
            <person name="Wen J."/>
            <person name="Li J."/>
        </authorList>
    </citation>
    <scope>NUCLEOTIDE SEQUENCE</scope>
    <source>
        <strain evidence="2">Dzin_1.0</strain>
    </source>
</reference>
<protein>
    <recommendedName>
        <fullName evidence="1">VAN3-binding protein-like auxin canalisation domain-containing protein</fullName>
    </recommendedName>
</protein>
<dbReference type="EMBL" id="JAGGNH010000005">
    <property type="protein sequence ID" value="KAJ0970760.1"/>
    <property type="molecule type" value="Genomic_DNA"/>
</dbReference>
<dbReference type="GO" id="GO:0010087">
    <property type="term" value="P:phloem or xylem histogenesis"/>
    <property type="evidence" value="ECO:0007669"/>
    <property type="project" value="TreeGrafter"/>
</dbReference>
<feature type="domain" description="VAN3-binding protein-like auxin canalisation" evidence="1">
    <location>
        <begin position="76"/>
        <end position="225"/>
    </location>
</feature>
<reference evidence="2" key="1">
    <citation type="submission" date="2021-03" db="EMBL/GenBank/DDBJ databases">
        <authorList>
            <person name="Li Z."/>
            <person name="Yang C."/>
        </authorList>
    </citation>
    <scope>NUCLEOTIDE SEQUENCE</scope>
    <source>
        <strain evidence="2">Dzin_1.0</strain>
        <tissue evidence="2">Leaf</tissue>
    </source>
</reference>
<dbReference type="GO" id="GO:0010305">
    <property type="term" value="P:leaf vascular tissue pattern formation"/>
    <property type="evidence" value="ECO:0007669"/>
    <property type="project" value="TreeGrafter"/>
</dbReference>
<dbReference type="InterPro" id="IPR008546">
    <property type="entry name" value="VAN3-bd-like_auxin_canal"/>
</dbReference>
<proteinExistence type="predicted"/>
<dbReference type="InterPro" id="IPR040269">
    <property type="entry name" value="VAB"/>
</dbReference>
<keyword evidence="3" id="KW-1185">Reference proteome</keyword>
<dbReference type="OrthoDB" id="684573at2759"/>
<dbReference type="AlphaFoldDB" id="A0A9D5CDG9"/>